<evidence type="ECO:0000259" key="1">
    <source>
        <dbReference type="Pfam" id="PF00535"/>
    </source>
</evidence>
<dbReference type="PANTHER" id="PTHR43685">
    <property type="entry name" value="GLYCOSYLTRANSFERASE"/>
    <property type="match status" value="1"/>
</dbReference>
<reference evidence="2" key="2">
    <citation type="journal article" date="2022" name="Microbiol. Resour. Announc.">
        <title>Metagenome Sequencing to Explore Phylogenomics of Terrestrial Cyanobacteria.</title>
        <authorList>
            <person name="Ward R.D."/>
            <person name="Stajich J.E."/>
            <person name="Johansen J.R."/>
            <person name="Huntemann M."/>
            <person name="Clum A."/>
            <person name="Foster B."/>
            <person name="Foster B."/>
            <person name="Roux S."/>
            <person name="Palaniappan K."/>
            <person name="Varghese N."/>
            <person name="Mukherjee S."/>
            <person name="Reddy T.B.K."/>
            <person name="Daum C."/>
            <person name="Copeland A."/>
            <person name="Chen I.A."/>
            <person name="Ivanova N.N."/>
            <person name="Kyrpides N.C."/>
            <person name="Shapiro N."/>
            <person name="Eloe-Fadrosh E.A."/>
            <person name="Pietrasiak N."/>
        </authorList>
    </citation>
    <scope>NUCLEOTIDE SEQUENCE</scope>
    <source>
        <strain evidence="2">UHER 2000/2452</strain>
    </source>
</reference>
<dbReference type="InterPro" id="IPR029044">
    <property type="entry name" value="Nucleotide-diphossugar_trans"/>
</dbReference>
<dbReference type="Pfam" id="PF00535">
    <property type="entry name" value="Glycos_transf_2"/>
    <property type="match status" value="1"/>
</dbReference>
<dbReference type="SUPFAM" id="SSF53448">
    <property type="entry name" value="Nucleotide-diphospho-sugar transferases"/>
    <property type="match status" value="1"/>
</dbReference>
<name>A0A951QEA7_9CYAN</name>
<comment type="caution">
    <text evidence="2">The sequence shown here is derived from an EMBL/GenBank/DDBJ whole genome shotgun (WGS) entry which is preliminary data.</text>
</comment>
<dbReference type="EMBL" id="JAHHHD010000031">
    <property type="protein sequence ID" value="MBW4661153.1"/>
    <property type="molecule type" value="Genomic_DNA"/>
</dbReference>
<dbReference type="InterPro" id="IPR001173">
    <property type="entry name" value="Glyco_trans_2-like"/>
</dbReference>
<evidence type="ECO:0000313" key="3">
    <source>
        <dbReference type="Proteomes" id="UP000757435"/>
    </source>
</evidence>
<gene>
    <name evidence="2" type="ORF">KME15_20955</name>
</gene>
<dbReference type="Gene3D" id="3.90.550.10">
    <property type="entry name" value="Spore Coat Polysaccharide Biosynthesis Protein SpsA, Chain A"/>
    <property type="match status" value="1"/>
</dbReference>
<reference evidence="2" key="1">
    <citation type="submission" date="2021-05" db="EMBL/GenBank/DDBJ databases">
        <authorList>
            <person name="Pietrasiak N."/>
            <person name="Ward R."/>
            <person name="Stajich J.E."/>
            <person name="Kurbessoian T."/>
        </authorList>
    </citation>
    <scope>NUCLEOTIDE SEQUENCE</scope>
    <source>
        <strain evidence="2">UHER 2000/2452</strain>
    </source>
</reference>
<protein>
    <submittedName>
        <fullName evidence="2">Glycosyltransferase family 2 protein</fullName>
    </submittedName>
</protein>
<sequence length="306" mass="34342">MQEPLLFSIVIPTYNRPDRLHKCLEAISQLNYSRENFEVIVVDDGSKIPLVSVIEPLQAVLNLTLLRQANAGPASARNAGAAIAQGKFIVFTDDDCIPTSDWLAALEVQFQLTPDALVGGKTLNALPENLYSTASQLLIDYLYGYYNAEATASFFASNNFALSTATFQLLKGFDTTFPLAAGEDREFCDRWLHQGYQMVYAPQVKVYHAHQLTFKTFWRQHFNYGRGAFCFHQVRTQRIHDRIQIEPISFYFNLLTYPLTQSSSQSGILLALLLFLSQVANVAGFFRERIKPASFKNSSLSPASLS</sequence>
<dbReference type="Proteomes" id="UP000757435">
    <property type="component" value="Unassembled WGS sequence"/>
</dbReference>
<dbReference type="CDD" id="cd00761">
    <property type="entry name" value="Glyco_tranf_GTA_type"/>
    <property type="match status" value="1"/>
</dbReference>
<evidence type="ECO:0000313" key="2">
    <source>
        <dbReference type="EMBL" id="MBW4661153.1"/>
    </source>
</evidence>
<feature type="domain" description="Glycosyltransferase 2-like" evidence="1">
    <location>
        <begin position="8"/>
        <end position="134"/>
    </location>
</feature>
<dbReference type="AlphaFoldDB" id="A0A951QEA7"/>
<dbReference type="PANTHER" id="PTHR43685:SF3">
    <property type="entry name" value="SLR2126 PROTEIN"/>
    <property type="match status" value="1"/>
</dbReference>
<dbReference type="InterPro" id="IPR050834">
    <property type="entry name" value="Glycosyltransf_2"/>
</dbReference>
<proteinExistence type="predicted"/>
<organism evidence="2 3">
    <name type="scientific">Drouetiella hepatica Uher 2000/2452</name>
    <dbReference type="NCBI Taxonomy" id="904376"/>
    <lineage>
        <taxon>Bacteria</taxon>
        <taxon>Bacillati</taxon>
        <taxon>Cyanobacteriota</taxon>
        <taxon>Cyanophyceae</taxon>
        <taxon>Oculatellales</taxon>
        <taxon>Oculatellaceae</taxon>
        <taxon>Drouetiella</taxon>
    </lineage>
</organism>
<accession>A0A951QEA7</accession>